<dbReference type="STRING" id="4533.J3MS91"/>
<dbReference type="InterPro" id="IPR022702">
    <property type="entry name" value="Cytosine_MeTrfase1_RFD"/>
</dbReference>
<dbReference type="Pfam" id="PF12047">
    <property type="entry name" value="DNMT1-RFD"/>
    <property type="match status" value="1"/>
</dbReference>
<keyword evidence="2" id="KW-0539">Nucleus</keyword>
<accession>J3MS91</accession>
<dbReference type="eggNOG" id="ENOG502QPIX">
    <property type="taxonomic scope" value="Eukaryota"/>
</dbReference>
<sequence>MGANRGKEISARCRRSMRREIDREIEREREREGKGAIIYNLADTMFDDDDDVEPPVSDVDNYYFEKSEDDPVCFSVLPIKFDENEEVRHCDYKEVNLRGVTDNNLKEVFKKVVAWRVELDCQEPKISVLSSEGKWIELLKPRKSYYEKRARSILITVQMLHFVRKWPRKQERSLFCHLTEVLEYYIIHPPFIPLLMSTNEL</sequence>
<proteinExistence type="predicted"/>
<keyword evidence="5" id="KW-1185">Reference proteome</keyword>
<dbReference type="Gramene" id="OB08G19700.1">
    <property type="protein sequence ID" value="OB08G19700.1"/>
    <property type="gene ID" value="OB08G19700"/>
</dbReference>
<reference evidence="4" key="1">
    <citation type="journal article" date="2013" name="Nat. Commun.">
        <title>Whole-genome sequencing of Oryza brachyantha reveals mechanisms underlying Oryza genome evolution.</title>
        <authorList>
            <person name="Chen J."/>
            <person name="Huang Q."/>
            <person name="Gao D."/>
            <person name="Wang J."/>
            <person name="Lang Y."/>
            <person name="Liu T."/>
            <person name="Li B."/>
            <person name="Bai Z."/>
            <person name="Luis Goicoechea J."/>
            <person name="Liang C."/>
            <person name="Chen C."/>
            <person name="Zhang W."/>
            <person name="Sun S."/>
            <person name="Liao Y."/>
            <person name="Zhang X."/>
            <person name="Yang L."/>
            <person name="Song C."/>
            <person name="Wang M."/>
            <person name="Shi J."/>
            <person name="Liu G."/>
            <person name="Liu J."/>
            <person name="Zhou H."/>
            <person name="Zhou W."/>
            <person name="Yu Q."/>
            <person name="An N."/>
            <person name="Chen Y."/>
            <person name="Cai Q."/>
            <person name="Wang B."/>
            <person name="Liu B."/>
            <person name="Min J."/>
            <person name="Huang Y."/>
            <person name="Wu H."/>
            <person name="Li Z."/>
            <person name="Zhang Y."/>
            <person name="Yin Y."/>
            <person name="Song W."/>
            <person name="Jiang J."/>
            <person name="Jackson S.A."/>
            <person name="Wing R.A."/>
            <person name="Wang J."/>
            <person name="Chen M."/>
        </authorList>
    </citation>
    <scope>NUCLEOTIDE SEQUENCE [LARGE SCALE GENOMIC DNA]</scope>
    <source>
        <strain evidence="4">cv. IRGC 101232</strain>
    </source>
</reference>
<evidence type="ECO:0000256" key="1">
    <source>
        <dbReference type="ARBA" id="ARBA00004123"/>
    </source>
</evidence>
<dbReference type="OMA" id="ERSLFCH"/>
<evidence type="ECO:0000256" key="2">
    <source>
        <dbReference type="ARBA" id="ARBA00023242"/>
    </source>
</evidence>
<dbReference type="PANTHER" id="PTHR46235:SF2">
    <property type="entry name" value="GLYCOPROTEIN FAMILY PROTEIN, PUTATIVE, EXPRESSED-RELATED"/>
    <property type="match status" value="1"/>
</dbReference>
<dbReference type="GO" id="GO:0005634">
    <property type="term" value="C:nucleus"/>
    <property type="evidence" value="ECO:0007669"/>
    <property type="project" value="UniProtKB-SubCell"/>
</dbReference>
<dbReference type="PANTHER" id="PTHR46235">
    <property type="entry name" value="PHD FINGER-CONTAINING PROTEIN DDB_G0268158"/>
    <property type="match status" value="1"/>
</dbReference>
<dbReference type="HOGENOM" id="CLU_117857_0_0_1"/>
<evidence type="ECO:0000313" key="5">
    <source>
        <dbReference type="Proteomes" id="UP000006038"/>
    </source>
</evidence>
<evidence type="ECO:0000313" key="4">
    <source>
        <dbReference type="EnsemblPlants" id="OB08G19700.1"/>
    </source>
</evidence>
<feature type="domain" description="RFTS" evidence="3">
    <location>
        <begin position="53"/>
        <end position="183"/>
    </location>
</feature>
<evidence type="ECO:0000259" key="3">
    <source>
        <dbReference type="Pfam" id="PF12047"/>
    </source>
</evidence>
<dbReference type="Proteomes" id="UP000006038">
    <property type="component" value="Chromosome 8"/>
</dbReference>
<name>J3MS91_ORYBR</name>
<reference evidence="4" key="2">
    <citation type="submission" date="2013-04" db="UniProtKB">
        <authorList>
            <consortium name="EnsemblPlants"/>
        </authorList>
    </citation>
    <scope>IDENTIFICATION</scope>
</reference>
<organism evidence="4">
    <name type="scientific">Oryza brachyantha</name>
    <name type="common">malo sina</name>
    <dbReference type="NCBI Taxonomy" id="4533"/>
    <lineage>
        <taxon>Eukaryota</taxon>
        <taxon>Viridiplantae</taxon>
        <taxon>Streptophyta</taxon>
        <taxon>Embryophyta</taxon>
        <taxon>Tracheophyta</taxon>
        <taxon>Spermatophyta</taxon>
        <taxon>Magnoliopsida</taxon>
        <taxon>Liliopsida</taxon>
        <taxon>Poales</taxon>
        <taxon>Poaceae</taxon>
        <taxon>BOP clade</taxon>
        <taxon>Oryzoideae</taxon>
        <taxon>Oryzeae</taxon>
        <taxon>Oryzinae</taxon>
        <taxon>Oryza</taxon>
    </lineage>
</organism>
<dbReference type="EnsemblPlants" id="OB08G19700.1">
    <property type="protein sequence ID" value="OB08G19700.1"/>
    <property type="gene ID" value="OB08G19700"/>
</dbReference>
<dbReference type="AlphaFoldDB" id="J3MS91"/>
<comment type="subcellular location">
    <subcellularLocation>
        <location evidence="1">Nucleus</location>
    </subcellularLocation>
</comment>
<protein>
    <recommendedName>
        <fullName evidence="3">RFTS domain-containing protein</fullName>
    </recommendedName>
</protein>